<evidence type="ECO:0000313" key="2">
    <source>
        <dbReference type="Proteomes" id="UP000828390"/>
    </source>
</evidence>
<gene>
    <name evidence="1" type="ORF">DPMN_056465</name>
</gene>
<dbReference type="Proteomes" id="UP000828390">
    <property type="component" value="Unassembled WGS sequence"/>
</dbReference>
<evidence type="ECO:0000313" key="1">
    <source>
        <dbReference type="EMBL" id="KAH3730476.1"/>
    </source>
</evidence>
<reference evidence="1" key="1">
    <citation type="journal article" date="2019" name="bioRxiv">
        <title>The Genome of the Zebra Mussel, Dreissena polymorpha: A Resource for Invasive Species Research.</title>
        <authorList>
            <person name="McCartney M.A."/>
            <person name="Auch B."/>
            <person name="Kono T."/>
            <person name="Mallez S."/>
            <person name="Zhang Y."/>
            <person name="Obille A."/>
            <person name="Becker A."/>
            <person name="Abrahante J.E."/>
            <person name="Garbe J."/>
            <person name="Badalamenti J.P."/>
            <person name="Herman A."/>
            <person name="Mangelson H."/>
            <person name="Liachko I."/>
            <person name="Sullivan S."/>
            <person name="Sone E.D."/>
            <person name="Koren S."/>
            <person name="Silverstein K.A.T."/>
            <person name="Beckman K.B."/>
            <person name="Gohl D.M."/>
        </authorList>
    </citation>
    <scope>NUCLEOTIDE SEQUENCE</scope>
    <source>
        <strain evidence="1">Duluth1</strain>
        <tissue evidence="1">Whole animal</tissue>
    </source>
</reference>
<keyword evidence="2" id="KW-1185">Reference proteome</keyword>
<proteinExistence type="predicted"/>
<sequence>MPYQFAFFWNWKGYRIQKSQVESSLAGRFRRISRRDDTGASNRSRRIIVALYSESSFSDLNGLRLHVFTEKTINGIIHCTDTYPSTNIRCSKIPLSSRSSSSSRMDSDFRFGANYVGLQDGKRTLRSS</sequence>
<reference evidence="1" key="2">
    <citation type="submission" date="2020-11" db="EMBL/GenBank/DDBJ databases">
        <authorList>
            <person name="McCartney M.A."/>
            <person name="Auch B."/>
            <person name="Kono T."/>
            <person name="Mallez S."/>
            <person name="Becker A."/>
            <person name="Gohl D.M."/>
            <person name="Silverstein K.A.T."/>
            <person name="Koren S."/>
            <person name="Bechman K.B."/>
            <person name="Herman A."/>
            <person name="Abrahante J.E."/>
            <person name="Garbe J."/>
        </authorList>
    </citation>
    <scope>NUCLEOTIDE SEQUENCE</scope>
    <source>
        <strain evidence="1">Duluth1</strain>
        <tissue evidence="1">Whole animal</tissue>
    </source>
</reference>
<protein>
    <submittedName>
        <fullName evidence="1">Uncharacterized protein</fullName>
    </submittedName>
</protein>
<dbReference type="EMBL" id="JAIWYP010000012">
    <property type="protein sequence ID" value="KAH3730476.1"/>
    <property type="molecule type" value="Genomic_DNA"/>
</dbReference>
<name>A0A9D4CUF6_DREPO</name>
<accession>A0A9D4CUF6</accession>
<dbReference type="AlphaFoldDB" id="A0A9D4CUF6"/>
<comment type="caution">
    <text evidence="1">The sequence shown here is derived from an EMBL/GenBank/DDBJ whole genome shotgun (WGS) entry which is preliminary data.</text>
</comment>
<organism evidence="1 2">
    <name type="scientific">Dreissena polymorpha</name>
    <name type="common">Zebra mussel</name>
    <name type="synonym">Mytilus polymorpha</name>
    <dbReference type="NCBI Taxonomy" id="45954"/>
    <lineage>
        <taxon>Eukaryota</taxon>
        <taxon>Metazoa</taxon>
        <taxon>Spiralia</taxon>
        <taxon>Lophotrochozoa</taxon>
        <taxon>Mollusca</taxon>
        <taxon>Bivalvia</taxon>
        <taxon>Autobranchia</taxon>
        <taxon>Heteroconchia</taxon>
        <taxon>Euheterodonta</taxon>
        <taxon>Imparidentia</taxon>
        <taxon>Neoheterodontei</taxon>
        <taxon>Myida</taxon>
        <taxon>Dreissenoidea</taxon>
        <taxon>Dreissenidae</taxon>
        <taxon>Dreissena</taxon>
    </lineage>
</organism>